<evidence type="ECO:0000313" key="3">
    <source>
        <dbReference type="EMBL" id="RMC13222.1"/>
    </source>
</evidence>
<dbReference type="SUPFAM" id="SSF58069">
    <property type="entry name" value="Virus ectodomain"/>
    <property type="match status" value="1"/>
</dbReference>
<dbReference type="Proteomes" id="UP000269221">
    <property type="component" value="Unassembled WGS sequence"/>
</dbReference>
<evidence type="ECO:0000313" key="4">
    <source>
        <dbReference type="Proteomes" id="UP000269221"/>
    </source>
</evidence>
<feature type="compositionally biased region" description="Basic and acidic residues" evidence="1">
    <location>
        <begin position="444"/>
        <end position="464"/>
    </location>
</feature>
<comment type="caution">
    <text evidence="3">The sequence shown here is derived from an EMBL/GenBank/DDBJ whole genome shotgun (WGS) entry which is preliminary data.</text>
</comment>
<dbReference type="InterPro" id="IPR005166">
    <property type="entry name" value="RSV_p95_env"/>
</dbReference>
<dbReference type="Pfam" id="PF00429">
    <property type="entry name" value="TLV_coat"/>
    <property type="match status" value="1"/>
</dbReference>
<feature type="transmembrane region" description="Helical" evidence="2">
    <location>
        <begin position="388"/>
        <end position="409"/>
    </location>
</feature>
<keyword evidence="2" id="KW-1133">Transmembrane helix</keyword>
<dbReference type="InterPro" id="IPR018154">
    <property type="entry name" value="TLV/ENV_coat_polyprotein"/>
</dbReference>
<dbReference type="EMBL" id="QRBI01000106">
    <property type="protein sequence ID" value="RMC13222.1"/>
    <property type="molecule type" value="Genomic_DNA"/>
</dbReference>
<feature type="region of interest" description="Disordered" evidence="1">
    <location>
        <begin position="436"/>
        <end position="465"/>
    </location>
</feature>
<accession>A0A3M0KIZ3</accession>
<dbReference type="AlphaFoldDB" id="A0A3M0KIZ3"/>
<evidence type="ECO:0000256" key="1">
    <source>
        <dbReference type="SAM" id="MobiDB-lite"/>
    </source>
</evidence>
<proteinExistence type="predicted"/>
<name>A0A3M0KIZ3_HIRRU</name>
<dbReference type="OrthoDB" id="9838443at2759"/>
<keyword evidence="2" id="KW-0812">Transmembrane</keyword>
<evidence type="ECO:0008006" key="5">
    <source>
        <dbReference type="Google" id="ProtNLM"/>
    </source>
</evidence>
<keyword evidence="4" id="KW-1185">Reference proteome</keyword>
<gene>
    <name evidence="3" type="ORF">DUI87_10756</name>
</gene>
<sequence length="493" mass="55161">MASTKVVSPRPRNSHPILGICIALYIACLPIAGWVIPQPKANVWATLARAMGQDHICLSAASADNPLSTCLVGIPFKPEEFPQGLLQAQKMANQDKPFRPTLIKNPLFLWSFFIRTLSQASAFPAELELLGSVNATFCVKFVYFPPKGQESLYHRIHASTNMPRGWCKDTVEVDVPTNLETRPLALPKGTFFICGDKAWSGIPPHHIGGPCTLGQLSLFTPNKTTLANWHTKMTSNSARQKRDLRAMDPDCDSEIVHWSKGKGVAVTIFLPWVAIAKTLGELAHLECWVAKQANLTTDALTNLLSDEETTRQATLQNRAAIDYLLLLHGHRCEEFEGLCCFNLTSRAENIHDSIRQMKEMVANIKRETDDWLSGLFGNWGLSGWVTSIIKTILLCLFVVMLVIIAFGLLKRMLYNLVSTTHSPTINRLRVPSRGLGEDDELELEERPGTPEDEDGRNPDLEEHGLGYPTQHEWFAESYPQSEYLPPPFQFRSF</sequence>
<dbReference type="PANTHER" id="PTHR10424">
    <property type="entry name" value="VIRAL ENVELOPE PROTEIN"/>
    <property type="match status" value="1"/>
</dbReference>
<feature type="transmembrane region" description="Helical" evidence="2">
    <location>
        <begin position="17"/>
        <end position="36"/>
    </location>
</feature>
<reference evidence="3 4" key="1">
    <citation type="submission" date="2018-07" db="EMBL/GenBank/DDBJ databases">
        <title>A high quality draft genome assembly of the barn swallow (H. rustica rustica).</title>
        <authorList>
            <person name="Formenti G."/>
            <person name="Chiara M."/>
            <person name="Poveda L."/>
            <person name="Francoijs K.-J."/>
            <person name="Bonisoli-Alquati A."/>
            <person name="Canova L."/>
            <person name="Gianfranceschi L."/>
            <person name="Horner D.S."/>
            <person name="Saino N."/>
        </authorList>
    </citation>
    <scope>NUCLEOTIDE SEQUENCE [LARGE SCALE GENOMIC DNA]</scope>
    <source>
        <strain evidence="3">Chelidonia</strain>
        <tissue evidence="3">Blood</tissue>
    </source>
</reference>
<dbReference type="Gene3D" id="1.10.287.210">
    <property type="match status" value="1"/>
</dbReference>
<protein>
    <recommendedName>
        <fullName evidence="5">Envelope glycoprotein</fullName>
    </recommendedName>
</protein>
<evidence type="ECO:0000256" key="2">
    <source>
        <dbReference type="SAM" id="Phobius"/>
    </source>
</evidence>
<dbReference type="Pfam" id="PF03708">
    <property type="entry name" value="Avian_gp85"/>
    <property type="match status" value="1"/>
</dbReference>
<keyword evidence="2" id="KW-0472">Membrane</keyword>
<organism evidence="3 4">
    <name type="scientific">Hirundo rustica rustica</name>
    <dbReference type="NCBI Taxonomy" id="333673"/>
    <lineage>
        <taxon>Eukaryota</taxon>
        <taxon>Metazoa</taxon>
        <taxon>Chordata</taxon>
        <taxon>Craniata</taxon>
        <taxon>Vertebrata</taxon>
        <taxon>Euteleostomi</taxon>
        <taxon>Archelosauria</taxon>
        <taxon>Archosauria</taxon>
        <taxon>Dinosauria</taxon>
        <taxon>Saurischia</taxon>
        <taxon>Theropoda</taxon>
        <taxon>Coelurosauria</taxon>
        <taxon>Aves</taxon>
        <taxon>Neognathae</taxon>
        <taxon>Neoaves</taxon>
        <taxon>Telluraves</taxon>
        <taxon>Australaves</taxon>
        <taxon>Passeriformes</taxon>
        <taxon>Sylvioidea</taxon>
        <taxon>Hirundinidae</taxon>
        <taxon>Hirundo</taxon>
    </lineage>
</organism>